<protein>
    <submittedName>
        <fullName evidence="1">Uncharacterized protein</fullName>
    </submittedName>
</protein>
<reference evidence="1" key="1">
    <citation type="submission" date="2021-03" db="EMBL/GenBank/DDBJ databases">
        <authorList>
            <person name="Bekaert M."/>
        </authorList>
    </citation>
    <scope>NUCLEOTIDE SEQUENCE</scope>
</reference>
<evidence type="ECO:0000313" key="1">
    <source>
        <dbReference type="EMBL" id="CAG2223133.1"/>
    </source>
</evidence>
<dbReference type="OrthoDB" id="6152270at2759"/>
<accession>A0A8S3SQU0</accession>
<name>A0A8S3SQU0_MYTED</name>
<dbReference type="EMBL" id="CAJPWZ010001775">
    <property type="protein sequence ID" value="CAG2223133.1"/>
    <property type="molecule type" value="Genomic_DNA"/>
</dbReference>
<organism evidence="1 2">
    <name type="scientific">Mytilus edulis</name>
    <name type="common">Blue mussel</name>
    <dbReference type="NCBI Taxonomy" id="6550"/>
    <lineage>
        <taxon>Eukaryota</taxon>
        <taxon>Metazoa</taxon>
        <taxon>Spiralia</taxon>
        <taxon>Lophotrochozoa</taxon>
        <taxon>Mollusca</taxon>
        <taxon>Bivalvia</taxon>
        <taxon>Autobranchia</taxon>
        <taxon>Pteriomorphia</taxon>
        <taxon>Mytilida</taxon>
        <taxon>Mytiloidea</taxon>
        <taxon>Mytilidae</taxon>
        <taxon>Mytilinae</taxon>
        <taxon>Mytilus</taxon>
    </lineage>
</organism>
<dbReference type="Proteomes" id="UP000683360">
    <property type="component" value="Unassembled WGS sequence"/>
</dbReference>
<dbReference type="AlphaFoldDB" id="A0A8S3SQU0"/>
<gene>
    <name evidence="1" type="ORF">MEDL_36365</name>
</gene>
<comment type="caution">
    <text evidence="1">The sequence shown here is derived from an EMBL/GenBank/DDBJ whole genome shotgun (WGS) entry which is preliminary data.</text>
</comment>
<evidence type="ECO:0000313" key="2">
    <source>
        <dbReference type="Proteomes" id="UP000683360"/>
    </source>
</evidence>
<proteinExistence type="predicted"/>
<keyword evidence="2" id="KW-1185">Reference proteome</keyword>
<sequence>MIRYTTDEREKKSVILLKEYDGKLTYNYFDEMAQSYCASGRKGWVFALRRNCPKVGKSCKAICAGAKNKILASIRKQKRRCLLIFTMKCGSEPLQIFVSCFDAYLIVKGHSKLRDNPSNSQPDAGKVNLRTYGYGGTGCTYPGRSCGPNYCCCWAF</sequence>